<dbReference type="PANTHER" id="PTHR23030">
    <property type="entry name" value="PCD6 INTERACTING PROTEIN-RELATED"/>
    <property type="match status" value="1"/>
</dbReference>
<reference evidence="3" key="1">
    <citation type="submission" date="2020-01" db="EMBL/GenBank/DDBJ databases">
        <title>Genome sequence of Kobresia littledalei, the first chromosome-level genome in the family Cyperaceae.</title>
        <authorList>
            <person name="Qu G."/>
        </authorList>
    </citation>
    <scope>NUCLEOTIDE SEQUENCE</scope>
    <source>
        <strain evidence="3">C.B.Clarke</strain>
        <tissue evidence="3">Leaf</tissue>
    </source>
</reference>
<dbReference type="InterPro" id="IPR004328">
    <property type="entry name" value="BRO1_dom"/>
</dbReference>
<gene>
    <name evidence="3" type="ORF">FCM35_KLT13494</name>
</gene>
<comment type="caution">
    <text evidence="3">The sequence shown here is derived from an EMBL/GenBank/DDBJ whole genome shotgun (WGS) entry which is preliminary data.</text>
</comment>
<dbReference type="EMBL" id="SWLB01000025">
    <property type="protein sequence ID" value="KAF3322353.1"/>
    <property type="molecule type" value="Genomic_DNA"/>
</dbReference>
<protein>
    <submittedName>
        <fullName evidence="3">ALG-2 interacting protein X-like protein</fullName>
    </submittedName>
</protein>
<dbReference type="AlphaFoldDB" id="A0A833QEW7"/>
<dbReference type="Gene3D" id="2.40.50.140">
    <property type="entry name" value="Nucleic acid-binding proteins"/>
    <property type="match status" value="2"/>
</dbReference>
<dbReference type="InterPro" id="IPR012340">
    <property type="entry name" value="NA-bd_OB-fold"/>
</dbReference>
<dbReference type="OrthoDB" id="64867at2759"/>
<evidence type="ECO:0000313" key="3">
    <source>
        <dbReference type="EMBL" id="KAF3322353.1"/>
    </source>
</evidence>
<dbReference type="PANTHER" id="PTHR23030:SF33">
    <property type="entry name" value="OS02G0638400 PROTEIN"/>
    <property type="match status" value="1"/>
</dbReference>
<dbReference type="Gene3D" id="1.20.120.560">
    <property type="entry name" value="alix/aip1 in complex with the ypdl late domain"/>
    <property type="match status" value="1"/>
</dbReference>
<dbReference type="GO" id="GO:0043328">
    <property type="term" value="P:protein transport to vacuole involved in ubiquitin-dependent protein catabolic process via the multivesicular body sorting pathway"/>
    <property type="evidence" value="ECO:0007669"/>
    <property type="project" value="TreeGrafter"/>
</dbReference>
<dbReference type="SMART" id="SM01041">
    <property type="entry name" value="BRO1"/>
    <property type="match status" value="1"/>
</dbReference>
<dbReference type="Gene3D" id="1.20.140.50">
    <property type="entry name" value="alix/aip1 like domains"/>
    <property type="match status" value="1"/>
</dbReference>
<feature type="coiled-coil region" evidence="1">
    <location>
        <begin position="442"/>
        <end position="473"/>
    </location>
</feature>
<dbReference type="Proteomes" id="UP000623129">
    <property type="component" value="Unassembled WGS sequence"/>
</dbReference>
<sequence>MASTSSQAMPMLSVPEKKTSFLDLHKFLRDHISSNFSSHDASASERELSLVHQMRSDLAKQQTPPPSAGSRLDLLLQYYRAISVIERRLGCYNSIPFTWHDAFRSNKKSSLKSIDFEKAAILFNIGAVHSQIGSMAERDTVEGRKVAYAEFQKAAGVFRLLKGNAVTGATVDVTAECAGVLEILMLAQAQECMFDKVMTDSKGVTLCSKVAKQAGKFYDEAYSALTVPPLDQHFERAWVSHVQLKTAYFYSEAVSLYCIDLHQKEDIGQEIARLKLSISSLSDAKRSAKGAPSSLFEAVSKLETKINQNLETAVKENNHVYLMRVTPVSSLSELPAAVLAQPAPVEGLDISSETLFSNLISESGRKALTKYTEMVDDVLRTQLDKIKLGKEVCKVKLQEMDLPDSIRAVENGSTIPAELKAQVEAIQDRGGPGGLKVELQQLKDLRRVNLELMVQMEEMLQKEEKEDSQYRARYKEKWNRPESGVLAKNIRDMLSKYAENLKEAGVSDLTIEQSMSENFGILAILDNQPIESALPSLARPAIYVDGSEDRTLGTLKLSLTKLETLEAQLESLEKNLKELKEKDDILPKLLGGTSSEELFKEEIKKYNPICEEINKHIQMVEQLLHQIQAQNIEFVTQFRLVEYKISFAQNLEQIRTAVAKFGEIKENLSEGIKFYASLQEVLNKLKQQSSDFVMTRDIQCHEMVEILKKPGWRLFGHRYCYMTTKGVMNVDFESRVNEDVTDSNLQSNSVEPSGTKLEASMYDDEVDRLQDTVEEGKIYSFTQIDIKGAPTQYKLVDSDIECVFTKETEIEEQDEDNSIPMFSFKLRTFDKVHAFEGNKRLLIDVMAMVREVGPVYYKQSGDKQIPKRDILLVDKTLQHVKMIVSDTLATLDYDWEAASNNDTIIVATALLVNCFKDYLLLYSSYSSRVFFNPPMHGVQDFKTSILEQLRNKEIASCNIGGANMVAVNLTGATRITVQELKEFSTFNSNMVPVQY</sequence>
<dbReference type="SUPFAM" id="SSF50249">
    <property type="entry name" value="Nucleic acid-binding proteins"/>
    <property type="match status" value="1"/>
</dbReference>
<dbReference type="Pfam" id="PF13949">
    <property type="entry name" value="ALIX_LYPXL_bnd"/>
    <property type="match status" value="1"/>
</dbReference>
<dbReference type="GO" id="GO:0005768">
    <property type="term" value="C:endosome"/>
    <property type="evidence" value="ECO:0007669"/>
    <property type="project" value="TreeGrafter"/>
</dbReference>
<evidence type="ECO:0000256" key="1">
    <source>
        <dbReference type="SAM" id="Coils"/>
    </source>
</evidence>
<dbReference type="Pfam" id="PF03097">
    <property type="entry name" value="BRO1"/>
    <property type="match status" value="1"/>
</dbReference>
<dbReference type="CDD" id="cd09246">
    <property type="entry name" value="BRO1_Alix_like_1"/>
    <property type="match status" value="1"/>
</dbReference>
<dbReference type="InterPro" id="IPR025304">
    <property type="entry name" value="ALIX_V_dom"/>
</dbReference>
<name>A0A833QEW7_9POAL</name>
<feature type="coiled-coil region" evidence="1">
    <location>
        <begin position="555"/>
        <end position="582"/>
    </location>
</feature>
<evidence type="ECO:0000259" key="2">
    <source>
        <dbReference type="PROSITE" id="PS51180"/>
    </source>
</evidence>
<dbReference type="Gene3D" id="1.25.40.280">
    <property type="entry name" value="alix/aip1 like domains"/>
    <property type="match status" value="1"/>
</dbReference>
<accession>A0A833QEW7</accession>
<evidence type="ECO:0000313" key="4">
    <source>
        <dbReference type="Proteomes" id="UP000623129"/>
    </source>
</evidence>
<dbReference type="PROSITE" id="PS51180">
    <property type="entry name" value="BRO1"/>
    <property type="match status" value="1"/>
</dbReference>
<keyword evidence="1" id="KW-0175">Coiled coil</keyword>
<proteinExistence type="predicted"/>
<feature type="domain" description="BRO1" evidence="2">
    <location>
        <begin position="10"/>
        <end position="392"/>
    </location>
</feature>
<keyword evidence="4" id="KW-1185">Reference proteome</keyword>
<dbReference type="InterPro" id="IPR038499">
    <property type="entry name" value="BRO1_sf"/>
</dbReference>
<organism evidence="3 4">
    <name type="scientific">Carex littledalei</name>
    <dbReference type="NCBI Taxonomy" id="544730"/>
    <lineage>
        <taxon>Eukaryota</taxon>
        <taxon>Viridiplantae</taxon>
        <taxon>Streptophyta</taxon>
        <taxon>Embryophyta</taxon>
        <taxon>Tracheophyta</taxon>
        <taxon>Spermatophyta</taxon>
        <taxon>Magnoliopsida</taxon>
        <taxon>Liliopsida</taxon>
        <taxon>Poales</taxon>
        <taxon>Cyperaceae</taxon>
        <taxon>Cyperoideae</taxon>
        <taxon>Cariceae</taxon>
        <taxon>Carex</taxon>
        <taxon>Carex subgen. Euthyceras</taxon>
    </lineage>
</organism>